<dbReference type="Gene3D" id="3.50.50.60">
    <property type="entry name" value="FAD/NAD(P)-binding domain"/>
    <property type="match status" value="1"/>
</dbReference>
<feature type="region of interest" description="Disordered" evidence="13">
    <location>
        <begin position="351"/>
        <end position="393"/>
    </location>
</feature>
<keyword evidence="16" id="KW-1185">Reference proteome</keyword>
<evidence type="ECO:0000256" key="7">
    <source>
        <dbReference type="ARBA" id="ARBA00022630"/>
    </source>
</evidence>
<feature type="compositionally biased region" description="Polar residues" evidence="13">
    <location>
        <begin position="380"/>
        <end position="389"/>
    </location>
</feature>
<evidence type="ECO:0000256" key="4">
    <source>
        <dbReference type="ARBA" id="ARBA00012792"/>
    </source>
</evidence>
<dbReference type="GO" id="GO:0009055">
    <property type="term" value="F:electron transfer activity"/>
    <property type="evidence" value="ECO:0007669"/>
    <property type="project" value="TreeGrafter"/>
</dbReference>
<name>A0A6V8LB78_9ACTN</name>
<comment type="catalytic activity">
    <reaction evidence="12">
        <text>a quinone + succinate = fumarate + a quinol</text>
        <dbReference type="Rhea" id="RHEA:40523"/>
        <dbReference type="ChEBI" id="CHEBI:24646"/>
        <dbReference type="ChEBI" id="CHEBI:29806"/>
        <dbReference type="ChEBI" id="CHEBI:30031"/>
        <dbReference type="ChEBI" id="CHEBI:132124"/>
        <dbReference type="EC" id="1.3.5.1"/>
    </reaction>
</comment>
<keyword evidence="5" id="KW-0813">Transport</keyword>
<dbReference type="EMBL" id="BLPG01000001">
    <property type="protein sequence ID" value="GFJ94463.1"/>
    <property type="molecule type" value="Genomic_DNA"/>
</dbReference>
<reference evidence="15 16" key="2">
    <citation type="submission" date="2020-03" db="EMBL/GenBank/DDBJ databases">
        <authorList>
            <person name="Ichikawa N."/>
            <person name="Kimura A."/>
            <person name="Kitahashi Y."/>
            <person name="Uohara A."/>
        </authorList>
    </citation>
    <scope>NUCLEOTIDE SEQUENCE [LARGE SCALE GENOMIC DNA]</scope>
    <source>
        <strain evidence="15 16">NBRC 108638</strain>
    </source>
</reference>
<dbReference type="EC" id="1.3.5.1" evidence="4"/>
<protein>
    <recommendedName>
        <fullName evidence="4">succinate dehydrogenase</fullName>
        <ecNumber evidence="4">1.3.5.1</ecNumber>
    </recommendedName>
</protein>
<dbReference type="GO" id="GO:0009061">
    <property type="term" value="P:anaerobic respiration"/>
    <property type="evidence" value="ECO:0007669"/>
    <property type="project" value="TreeGrafter"/>
</dbReference>
<evidence type="ECO:0000256" key="3">
    <source>
        <dbReference type="ARBA" id="ARBA00008040"/>
    </source>
</evidence>
<dbReference type="GO" id="GO:0050660">
    <property type="term" value="F:flavin adenine dinucleotide binding"/>
    <property type="evidence" value="ECO:0007669"/>
    <property type="project" value="TreeGrafter"/>
</dbReference>
<evidence type="ECO:0000256" key="10">
    <source>
        <dbReference type="ARBA" id="ARBA00023002"/>
    </source>
</evidence>
<gene>
    <name evidence="15" type="ORF">Prum_081050</name>
</gene>
<evidence type="ECO:0000256" key="5">
    <source>
        <dbReference type="ARBA" id="ARBA00022448"/>
    </source>
</evidence>
<sequence length="427" mass="45984">MYTEGSPVADTKAPDGPIETRWERRRFGARLVNPANKRKLTVIVVGTGLAGGAAAATLAEAGYRVKSYCYQDSPRRAHSIAAQGGINAAKNYRNDGDSIHRLFYDTVKGGDFRSRESNVHRLAQVSVEIIDQCVAQGVPFAREYGGLLDNRSFGGAQVSRTFYARGQTGQQLLLGAYQALERQIAAGNVEMNARHEMLELIVADGRARGIVVRDLVTGEITTEFADAVVLASGGYGNVFFLSTNAKGCNVTATWRAHRKGALFANPCYTQIHPTCIPQSGEHQSKLTLMSESLRNDGRVWVPLRAGDGRAPGDIPEAERDYYLERIYPSFGNLVPATSPPAPRRTCATRAAVSGPAGSASTWTSPTLSRGSAAPRCRPGTATSSRCTSGSPARTRTRCRCASTRPCTTRWAACGWTTTSSRRSRGSS</sequence>
<dbReference type="InterPro" id="IPR003953">
    <property type="entry name" value="FAD-dep_OxRdtase_2_FAD-bd"/>
</dbReference>
<dbReference type="PANTHER" id="PTHR11632:SF53">
    <property type="entry name" value="SUCCINATE DEHYDROGENASE FLAVOPROTEIN SUBUNIT"/>
    <property type="match status" value="1"/>
</dbReference>
<keyword evidence="6" id="KW-1003">Cell membrane</keyword>
<keyword evidence="9" id="KW-0249">Electron transport</keyword>
<evidence type="ECO:0000256" key="1">
    <source>
        <dbReference type="ARBA" id="ARBA00001974"/>
    </source>
</evidence>
<dbReference type="Pfam" id="PF00890">
    <property type="entry name" value="FAD_binding_2"/>
    <property type="match status" value="1"/>
</dbReference>
<dbReference type="SUPFAM" id="SSF51905">
    <property type="entry name" value="FAD/NAD(P)-binding domain"/>
    <property type="match status" value="1"/>
</dbReference>
<feature type="compositionally biased region" description="Polar residues" evidence="13">
    <location>
        <begin position="358"/>
        <end position="369"/>
    </location>
</feature>
<evidence type="ECO:0000256" key="8">
    <source>
        <dbReference type="ARBA" id="ARBA00022827"/>
    </source>
</evidence>
<evidence type="ECO:0000256" key="11">
    <source>
        <dbReference type="ARBA" id="ARBA00023136"/>
    </source>
</evidence>
<organism evidence="15 16">
    <name type="scientific">Phytohabitans rumicis</name>
    <dbReference type="NCBI Taxonomy" id="1076125"/>
    <lineage>
        <taxon>Bacteria</taxon>
        <taxon>Bacillati</taxon>
        <taxon>Actinomycetota</taxon>
        <taxon>Actinomycetes</taxon>
        <taxon>Micromonosporales</taxon>
        <taxon>Micromonosporaceae</taxon>
    </lineage>
</organism>
<comment type="cofactor">
    <cofactor evidence="1">
        <name>FAD</name>
        <dbReference type="ChEBI" id="CHEBI:57692"/>
    </cofactor>
</comment>
<evidence type="ECO:0000256" key="13">
    <source>
        <dbReference type="SAM" id="MobiDB-lite"/>
    </source>
</evidence>
<evidence type="ECO:0000256" key="2">
    <source>
        <dbReference type="ARBA" id="ARBA00004413"/>
    </source>
</evidence>
<comment type="caution">
    <text evidence="15">The sequence shown here is derived from an EMBL/GenBank/DDBJ whole genome shotgun (WGS) entry which is preliminary data.</text>
</comment>
<dbReference type="AlphaFoldDB" id="A0A6V8LB78"/>
<dbReference type="InterPro" id="IPR030664">
    <property type="entry name" value="SdhA/FrdA/AprA"/>
</dbReference>
<dbReference type="Proteomes" id="UP000482960">
    <property type="component" value="Unassembled WGS sequence"/>
</dbReference>
<evidence type="ECO:0000256" key="12">
    <source>
        <dbReference type="ARBA" id="ARBA00049220"/>
    </source>
</evidence>
<keyword evidence="8" id="KW-0274">FAD</keyword>
<dbReference type="InterPro" id="IPR027477">
    <property type="entry name" value="Succ_DH/fumarate_Rdtase_cat_sf"/>
</dbReference>
<dbReference type="InterPro" id="IPR036188">
    <property type="entry name" value="FAD/NAD-bd_sf"/>
</dbReference>
<evidence type="ECO:0000256" key="9">
    <source>
        <dbReference type="ARBA" id="ARBA00022982"/>
    </source>
</evidence>
<dbReference type="GO" id="GO:0005886">
    <property type="term" value="C:plasma membrane"/>
    <property type="evidence" value="ECO:0007669"/>
    <property type="project" value="UniProtKB-SubCell"/>
</dbReference>
<dbReference type="PANTHER" id="PTHR11632">
    <property type="entry name" value="SUCCINATE DEHYDROGENASE 2 FLAVOPROTEIN SUBUNIT"/>
    <property type="match status" value="1"/>
</dbReference>
<comment type="similarity">
    <text evidence="3">Belongs to the FAD-dependent oxidoreductase 2 family. FRD/SDH subfamily.</text>
</comment>
<keyword evidence="10" id="KW-0560">Oxidoreductase</keyword>
<keyword evidence="11" id="KW-0472">Membrane</keyword>
<evidence type="ECO:0000259" key="14">
    <source>
        <dbReference type="Pfam" id="PF00890"/>
    </source>
</evidence>
<comment type="subcellular location">
    <subcellularLocation>
        <location evidence="2">Cell membrane</location>
        <topology evidence="2">Peripheral membrane protein</topology>
        <orientation evidence="2">Cytoplasmic side</orientation>
    </subcellularLocation>
</comment>
<dbReference type="GO" id="GO:0008177">
    <property type="term" value="F:succinate dehydrogenase (quinone) activity"/>
    <property type="evidence" value="ECO:0007669"/>
    <property type="project" value="UniProtKB-EC"/>
</dbReference>
<reference evidence="15 16" key="1">
    <citation type="submission" date="2020-03" db="EMBL/GenBank/DDBJ databases">
        <title>Whole genome shotgun sequence of Phytohabitans rumicis NBRC 108638.</title>
        <authorList>
            <person name="Komaki H."/>
            <person name="Tamura T."/>
        </authorList>
    </citation>
    <scope>NUCLEOTIDE SEQUENCE [LARGE SCALE GENOMIC DNA]</scope>
    <source>
        <strain evidence="15 16">NBRC 108638</strain>
    </source>
</reference>
<evidence type="ECO:0000256" key="6">
    <source>
        <dbReference type="ARBA" id="ARBA00022475"/>
    </source>
</evidence>
<evidence type="ECO:0000313" key="15">
    <source>
        <dbReference type="EMBL" id="GFJ94463.1"/>
    </source>
</evidence>
<dbReference type="SUPFAM" id="SSF56425">
    <property type="entry name" value="Succinate dehydrogenase/fumarate reductase flavoprotein, catalytic domain"/>
    <property type="match status" value="1"/>
</dbReference>
<dbReference type="GO" id="GO:0033765">
    <property type="term" value="F:steroid dehydrogenase activity, acting on the CH-CH group of donors"/>
    <property type="evidence" value="ECO:0007669"/>
    <property type="project" value="UniProtKB-ARBA"/>
</dbReference>
<accession>A0A6V8LB78</accession>
<keyword evidence="7" id="KW-0285">Flavoprotein</keyword>
<dbReference type="FunFam" id="3.50.50.60:FF:000009">
    <property type="entry name" value="Succinate dehydrogenase flavoprotein subunit"/>
    <property type="match status" value="1"/>
</dbReference>
<proteinExistence type="inferred from homology"/>
<evidence type="ECO:0000313" key="16">
    <source>
        <dbReference type="Proteomes" id="UP000482960"/>
    </source>
</evidence>
<feature type="domain" description="FAD-dependent oxidoreductase 2 FAD-binding" evidence="14">
    <location>
        <begin position="42"/>
        <end position="306"/>
    </location>
</feature>